<accession>A0A658QS33</accession>
<evidence type="ECO:0000313" key="1">
    <source>
        <dbReference type="EMBL" id="SAL15310.1"/>
    </source>
</evidence>
<evidence type="ECO:0000313" key="2">
    <source>
        <dbReference type="Proteomes" id="UP000198263"/>
    </source>
</evidence>
<dbReference type="AlphaFoldDB" id="A0A658QS33"/>
<name>A0A658QS33_9BURK</name>
<comment type="caution">
    <text evidence="1">The sequence shown here is derived from an EMBL/GenBank/DDBJ whole genome shotgun (WGS) entry which is preliminary data.</text>
</comment>
<sequence length="48" mass="5992">MLEFVMGFFREYWPLVVMCVFGQFCTPRIVDWQFRRRIEKEKQHAAKH</sequence>
<organism evidence="1 2">
    <name type="scientific">Caballeronia concitans</name>
    <dbReference type="NCBI Taxonomy" id="1777133"/>
    <lineage>
        <taxon>Bacteria</taxon>
        <taxon>Pseudomonadati</taxon>
        <taxon>Pseudomonadota</taxon>
        <taxon>Betaproteobacteria</taxon>
        <taxon>Burkholderiales</taxon>
        <taxon>Burkholderiaceae</taxon>
        <taxon>Caballeronia</taxon>
    </lineage>
</organism>
<keyword evidence="2" id="KW-1185">Reference proteome</keyword>
<dbReference type="Proteomes" id="UP000198263">
    <property type="component" value="Unassembled WGS sequence"/>
</dbReference>
<protein>
    <submittedName>
        <fullName evidence="1">Uncharacterized protein</fullName>
    </submittedName>
</protein>
<reference evidence="1 2" key="1">
    <citation type="submission" date="2016-01" db="EMBL/GenBank/DDBJ databases">
        <authorList>
            <person name="Peeters C."/>
        </authorList>
    </citation>
    <scope>NUCLEOTIDE SEQUENCE [LARGE SCALE GENOMIC DNA]</scope>
    <source>
        <strain evidence="1">LMG 29315</strain>
    </source>
</reference>
<gene>
    <name evidence="1" type="ORF">AWB72_00805</name>
</gene>
<dbReference type="EMBL" id="FCNV02000001">
    <property type="protein sequence ID" value="SAL15310.1"/>
    <property type="molecule type" value="Genomic_DNA"/>
</dbReference>
<proteinExistence type="predicted"/>